<sequence length="305" mass="31552">MDFQLTEEQRDLRAGVRDLLAGRYGRDALRAAVDSGPVVDRRLWQELGGAGFFALRLPEAAGGVGLGMPEAVLVFEEAGRALLPGPLVATHLAAGLVPGAAEGRAVVTAYDFGAGGPVAYLAESDAVLGAAGPVTGEPVASVDPLTPLSRVAGPGVSPYRSGGFGGLVDEGALLTAALQLGSALRTVELAVEYARTREQFGQPIGAFQAVKHLCAQMLVRAELARTAVYAAAVTGDAAEIAGAKLLADEAAVLGARDCLQVHGGMGFTWEADVHLHLKRAWVRAEQWRTAAEAEELLAAELLGVE</sequence>
<comment type="cofactor">
    <cofactor evidence="1">
        <name>FAD</name>
        <dbReference type="ChEBI" id="CHEBI:57692"/>
    </cofactor>
</comment>
<organism evidence="8 9">
    <name type="scientific">Streptomyces venezuelae</name>
    <dbReference type="NCBI Taxonomy" id="54571"/>
    <lineage>
        <taxon>Bacteria</taxon>
        <taxon>Bacillati</taxon>
        <taxon>Actinomycetota</taxon>
        <taxon>Actinomycetes</taxon>
        <taxon>Kitasatosporales</taxon>
        <taxon>Streptomycetaceae</taxon>
        <taxon>Streptomyces</taxon>
    </lineage>
</organism>
<dbReference type="InterPro" id="IPR036250">
    <property type="entry name" value="AcylCo_DH-like_C"/>
</dbReference>
<evidence type="ECO:0000256" key="5">
    <source>
        <dbReference type="ARBA" id="ARBA00023002"/>
    </source>
</evidence>
<keyword evidence="4" id="KW-0274">FAD</keyword>
<dbReference type="InterPro" id="IPR013786">
    <property type="entry name" value="AcylCoA_DH/ox_N"/>
</dbReference>
<evidence type="ECO:0000313" key="8">
    <source>
        <dbReference type="EMBL" id="QES48825.1"/>
    </source>
</evidence>
<evidence type="ECO:0000259" key="6">
    <source>
        <dbReference type="Pfam" id="PF00441"/>
    </source>
</evidence>
<dbReference type="SUPFAM" id="SSF56645">
    <property type="entry name" value="Acyl-CoA dehydrogenase NM domain-like"/>
    <property type="match status" value="1"/>
</dbReference>
<dbReference type="Proteomes" id="UP000325211">
    <property type="component" value="Chromosome"/>
</dbReference>
<dbReference type="InterPro" id="IPR009100">
    <property type="entry name" value="AcylCoA_DH/oxidase_NM_dom_sf"/>
</dbReference>
<dbReference type="PANTHER" id="PTHR43884:SF20">
    <property type="entry name" value="ACYL-COA DEHYDROGENASE FADE28"/>
    <property type="match status" value="1"/>
</dbReference>
<feature type="domain" description="Acyl-CoA dehydrogenase/oxidase C-terminal" evidence="6">
    <location>
        <begin position="170"/>
        <end position="280"/>
    </location>
</feature>
<evidence type="ECO:0000256" key="2">
    <source>
        <dbReference type="ARBA" id="ARBA00009347"/>
    </source>
</evidence>
<keyword evidence="5" id="KW-0560">Oxidoreductase</keyword>
<dbReference type="PANTHER" id="PTHR43884">
    <property type="entry name" value="ACYL-COA DEHYDROGENASE"/>
    <property type="match status" value="1"/>
</dbReference>
<reference evidence="8 9" key="1">
    <citation type="submission" date="2018-05" db="EMBL/GenBank/DDBJ databases">
        <title>Streptomyces venezuelae.</title>
        <authorList>
            <person name="Kim W."/>
            <person name="Lee N."/>
            <person name="Cho B.-K."/>
        </authorList>
    </citation>
    <scope>NUCLEOTIDE SEQUENCE [LARGE SCALE GENOMIC DNA]</scope>
    <source>
        <strain evidence="8 9">ATCC 21782</strain>
    </source>
</reference>
<dbReference type="Gene3D" id="1.10.540.10">
    <property type="entry name" value="Acyl-CoA dehydrogenase/oxidase, N-terminal domain"/>
    <property type="match status" value="1"/>
</dbReference>
<evidence type="ECO:0000259" key="7">
    <source>
        <dbReference type="Pfam" id="PF02771"/>
    </source>
</evidence>
<dbReference type="OrthoDB" id="8677713at2"/>
<dbReference type="AlphaFoldDB" id="A0A5P2D126"/>
<dbReference type="InterPro" id="IPR009075">
    <property type="entry name" value="AcylCo_DH/oxidase_C"/>
</dbReference>
<evidence type="ECO:0000256" key="1">
    <source>
        <dbReference type="ARBA" id="ARBA00001974"/>
    </source>
</evidence>
<keyword evidence="3" id="KW-0285">Flavoprotein</keyword>
<dbReference type="GO" id="GO:0050660">
    <property type="term" value="F:flavin adenine dinucleotide binding"/>
    <property type="evidence" value="ECO:0007669"/>
    <property type="project" value="InterPro"/>
</dbReference>
<dbReference type="Pfam" id="PF00441">
    <property type="entry name" value="Acyl-CoA_dh_1"/>
    <property type="match status" value="1"/>
</dbReference>
<evidence type="ECO:0000256" key="3">
    <source>
        <dbReference type="ARBA" id="ARBA00022630"/>
    </source>
</evidence>
<dbReference type="EMBL" id="CP029190">
    <property type="protein sequence ID" value="QES48825.1"/>
    <property type="molecule type" value="Genomic_DNA"/>
</dbReference>
<comment type="similarity">
    <text evidence="2">Belongs to the acyl-CoA dehydrogenase family.</text>
</comment>
<accession>A0A5P2D126</accession>
<dbReference type="GO" id="GO:0003995">
    <property type="term" value="F:acyl-CoA dehydrogenase activity"/>
    <property type="evidence" value="ECO:0007669"/>
    <property type="project" value="TreeGrafter"/>
</dbReference>
<gene>
    <name evidence="8" type="ORF">DEJ50_14340</name>
</gene>
<dbReference type="InterPro" id="IPR037069">
    <property type="entry name" value="AcylCoA_DH/ox_N_sf"/>
</dbReference>
<feature type="domain" description="Acyl-CoA dehydrogenase/oxidase N-terminal" evidence="7">
    <location>
        <begin position="6"/>
        <end position="91"/>
    </location>
</feature>
<evidence type="ECO:0000313" key="9">
    <source>
        <dbReference type="Proteomes" id="UP000325211"/>
    </source>
</evidence>
<name>A0A5P2D126_STRVZ</name>
<dbReference type="Pfam" id="PF02771">
    <property type="entry name" value="Acyl-CoA_dh_N"/>
    <property type="match status" value="1"/>
</dbReference>
<dbReference type="Gene3D" id="1.20.140.10">
    <property type="entry name" value="Butyryl-CoA Dehydrogenase, subunit A, domain 3"/>
    <property type="match status" value="1"/>
</dbReference>
<evidence type="ECO:0000256" key="4">
    <source>
        <dbReference type="ARBA" id="ARBA00022827"/>
    </source>
</evidence>
<protein>
    <submittedName>
        <fullName evidence="8">Acyl-CoA dehydrogenase</fullName>
    </submittedName>
</protein>
<proteinExistence type="inferred from homology"/>
<dbReference type="RefSeq" id="WP_150208419.1">
    <property type="nucleotide sequence ID" value="NZ_CP029190.1"/>
</dbReference>
<dbReference type="SUPFAM" id="SSF47203">
    <property type="entry name" value="Acyl-CoA dehydrogenase C-terminal domain-like"/>
    <property type="match status" value="1"/>
</dbReference>